<dbReference type="PANTHER" id="PTHR22603:SF66">
    <property type="entry name" value="ETHANOLAMINE KINASE"/>
    <property type="match status" value="1"/>
</dbReference>
<evidence type="ECO:0000313" key="5">
    <source>
        <dbReference type="EMBL" id="VEU38891.1"/>
    </source>
</evidence>
<name>A0A448ZA43_9STRA</name>
<dbReference type="CDD" id="cd05157">
    <property type="entry name" value="ETNK_euk"/>
    <property type="match status" value="1"/>
</dbReference>
<dbReference type="PANTHER" id="PTHR22603">
    <property type="entry name" value="CHOLINE/ETHANOALAMINE KINASE"/>
    <property type="match status" value="1"/>
</dbReference>
<evidence type="ECO:0000256" key="1">
    <source>
        <dbReference type="ARBA" id="ARBA00037883"/>
    </source>
</evidence>
<dbReference type="GO" id="GO:0004305">
    <property type="term" value="F:ethanolamine kinase activity"/>
    <property type="evidence" value="ECO:0007669"/>
    <property type="project" value="UniProtKB-EC"/>
</dbReference>
<dbReference type="SUPFAM" id="SSF56112">
    <property type="entry name" value="Protein kinase-like (PK-like)"/>
    <property type="match status" value="1"/>
</dbReference>
<organism evidence="5 6">
    <name type="scientific">Pseudo-nitzschia multistriata</name>
    <dbReference type="NCBI Taxonomy" id="183589"/>
    <lineage>
        <taxon>Eukaryota</taxon>
        <taxon>Sar</taxon>
        <taxon>Stramenopiles</taxon>
        <taxon>Ochrophyta</taxon>
        <taxon>Bacillariophyta</taxon>
        <taxon>Bacillariophyceae</taxon>
        <taxon>Bacillariophycidae</taxon>
        <taxon>Bacillariales</taxon>
        <taxon>Bacillariaceae</taxon>
        <taxon>Pseudo-nitzschia</taxon>
    </lineage>
</organism>
<evidence type="ECO:0000313" key="6">
    <source>
        <dbReference type="Proteomes" id="UP000291116"/>
    </source>
</evidence>
<evidence type="ECO:0000256" key="3">
    <source>
        <dbReference type="ARBA" id="ARBA00038874"/>
    </source>
</evidence>
<comment type="similarity">
    <text evidence="2">Belongs to the choline/ethanolamine kinase family.</text>
</comment>
<dbReference type="AlphaFoldDB" id="A0A448ZA43"/>
<accession>A0A448ZA43</accession>
<comment type="pathway">
    <text evidence="1">Phospholipid metabolism; phosphatidylethanolamine biosynthesis; phosphatidylethanolamine from ethanolamine: step 1/3.</text>
</comment>
<dbReference type="Gene3D" id="3.90.1200.10">
    <property type="match status" value="1"/>
</dbReference>
<dbReference type="Pfam" id="PF01633">
    <property type="entry name" value="Choline_kinase"/>
    <property type="match status" value="2"/>
</dbReference>
<dbReference type="Gene3D" id="3.30.200.20">
    <property type="entry name" value="Phosphorylase Kinase, domain 1"/>
    <property type="match status" value="1"/>
</dbReference>
<protein>
    <recommendedName>
        <fullName evidence="3">ethanolamine kinase</fullName>
        <ecNumber evidence="3">2.7.1.82</ecNumber>
    </recommendedName>
</protein>
<dbReference type="InterPro" id="IPR011009">
    <property type="entry name" value="Kinase-like_dom_sf"/>
</dbReference>
<proteinExistence type="inferred from homology"/>
<evidence type="ECO:0000256" key="4">
    <source>
        <dbReference type="SAM" id="MobiDB-lite"/>
    </source>
</evidence>
<sequence length="468" mass="50307">MAPSDYVRARKDASESGDECFCALVDGLPYFPNLVVAGAIGERDGAIRGVVSTFLAQQASAEATTHAPPSSWTVAPITGGNTNALYAVSGLFAADGNGNGNGNGNDDGGNGNGAARSSSLPPSVLVRLFGAEGMIDRDAETATYHSLANQGLALGWYGRFGNGRIEELLTGFETLTEADLEGGYPRADRDACAGSNAGTGLALPPENLNQEIARKLAQLHSTCSVPLHLLDDQGATPTPTLWTQLYPWLERSLSATFRNERDTHRAERELDPPLSELGAEIDWLRSEVIGGGGDPGKGVIGFCHNDLLASNIMMKTSAGETPGAAAVLEQLHFIDFEYGGINYYAYDIANHFNEYAGGTAEEDHATPNYDRCPSAAEKRVFLEAYAEEYNRHQEKHNDPSASTTTVDELEASVDGFSLANHLVWGLWGVLQAASEGCEDGLDYLHYAKCRFARYGHDKKLLLEARRRR</sequence>
<reference evidence="5 6" key="1">
    <citation type="submission" date="2019-01" db="EMBL/GenBank/DDBJ databases">
        <authorList>
            <person name="Ferrante I. M."/>
        </authorList>
    </citation>
    <scope>NUCLEOTIDE SEQUENCE [LARGE SCALE GENOMIC DNA]</scope>
    <source>
        <strain evidence="5 6">B856</strain>
    </source>
</reference>
<feature type="region of interest" description="Disordered" evidence="4">
    <location>
        <begin position="98"/>
        <end position="119"/>
    </location>
</feature>
<dbReference type="GO" id="GO:0006646">
    <property type="term" value="P:phosphatidylethanolamine biosynthetic process"/>
    <property type="evidence" value="ECO:0007669"/>
    <property type="project" value="TreeGrafter"/>
</dbReference>
<keyword evidence="6" id="KW-1185">Reference proteome</keyword>
<evidence type="ECO:0000256" key="2">
    <source>
        <dbReference type="ARBA" id="ARBA00038211"/>
    </source>
</evidence>
<dbReference type="GO" id="GO:0005737">
    <property type="term" value="C:cytoplasm"/>
    <property type="evidence" value="ECO:0007669"/>
    <property type="project" value="TreeGrafter"/>
</dbReference>
<feature type="compositionally biased region" description="Gly residues" evidence="4">
    <location>
        <begin position="98"/>
        <end position="112"/>
    </location>
</feature>
<dbReference type="OrthoDB" id="10267235at2759"/>
<gene>
    <name evidence="5" type="ORF">PSNMU_V1.4_AUG-EV-PASAV3_0057440</name>
</gene>
<dbReference type="EC" id="2.7.1.82" evidence="3"/>
<dbReference type="Proteomes" id="UP000291116">
    <property type="component" value="Unassembled WGS sequence"/>
</dbReference>
<dbReference type="EMBL" id="CAACVS010000192">
    <property type="protein sequence ID" value="VEU38891.1"/>
    <property type="molecule type" value="Genomic_DNA"/>
</dbReference>